<dbReference type="PANTHER" id="PTHR39624">
    <property type="entry name" value="PROTEIN INVOLVED IN RIMO-MEDIATED BETA-METHYLTHIOLATION OF RIBOSOMAL PROTEIN S12 YCAO"/>
    <property type="match status" value="1"/>
</dbReference>
<proteinExistence type="predicted"/>
<protein>
    <submittedName>
        <fullName evidence="1">Osmotically inducible protein C</fullName>
    </submittedName>
</protein>
<dbReference type="Proteomes" id="UP000318422">
    <property type="component" value="Unassembled WGS sequence"/>
</dbReference>
<dbReference type="AlphaFoldDB" id="A0A4Y4CRS5"/>
<dbReference type="OrthoDB" id="9789573at2"/>
<dbReference type="PANTHER" id="PTHR39624:SF2">
    <property type="entry name" value="OSMC-LIKE PROTEIN"/>
    <property type="match status" value="1"/>
</dbReference>
<comment type="caution">
    <text evidence="1">The sequence shown here is derived from an EMBL/GenBank/DDBJ whole genome shotgun (WGS) entry which is preliminary data.</text>
</comment>
<dbReference type="RefSeq" id="WP_141348701.1">
    <property type="nucleotide sequence ID" value="NZ_BJNV01000001.1"/>
</dbReference>
<dbReference type="SUPFAM" id="SSF82784">
    <property type="entry name" value="OsmC-like"/>
    <property type="match status" value="1"/>
</dbReference>
<dbReference type="InterPro" id="IPR036102">
    <property type="entry name" value="OsmC/Ohrsf"/>
</dbReference>
<dbReference type="InterPro" id="IPR003718">
    <property type="entry name" value="OsmC/Ohr_fam"/>
</dbReference>
<gene>
    <name evidence="1" type="ORF">ZRA01_00060</name>
</gene>
<evidence type="ECO:0000313" key="1">
    <source>
        <dbReference type="EMBL" id="GEC93933.1"/>
    </source>
</evidence>
<organism evidence="1 2">
    <name type="scientific">Zoogloea ramigera</name>
    <dbReference type="NCBI Taxonomy" id="350"/>
    <lineage>
        <taxon>Bacteria</taxon>
        <taxon>Pseudomonadati</taxon>
        <taxon>Pseudomonadota</taxon>
        <taxon>Betaproteobacteria</taxon>
        <taxon>Rhodocyclales</taxon>
        <taxon>Zoogloeaceae</taxon>
        <taxon>Zoogloea</taxon>
    </lineage>
</organism>
<dbReference type="InterPro" id="IPR015946">
    <property type="entry name" value="KH_dom-like_a/b"/>
</dbReference>
<dbReference type="EMBL" id="BJNV01000001">
    <property type="protein sequence ID" value="GEC93933.1"/>
    <property type="molecule type" value="Genomic_DNA"/>
</dbReference>
<dbReference type="Pfam" id="PF02566">
    <property type="entry name" value="OsmC"/>
    <property type="match status" value="1"/>
</dbReference>
<evidence type="ECO:0000313" key="2">
    <source>
        <dbReference type="Proteomes" id="UP000318422"/>
    </source>
</evidence>
<reference evidence="1 2" key="1">
    <citation type="submission" date="2019-06" db="EMBL/GenBank/DDBJ databases">
        <title>Whole genome shotgun sequence of Zoogloea ramigera NBRC 15342.</title>
        <authorList>
            <person name="Hosoyama A."/>
            <person name="Uohara A."/>
            <person name="Ohji S."/>
            <person name="Ichikawa N."/>
        </authorList>
    </citation>
    <scope>NUCLEOTIDE SEQUENCE [LARGE SCALE GENOMIC DNA]</scope>
    <source>
        <strain evidence="1 2">NBRC 15342</strain>
    </source>
</reference>
<name>A0A4Y4CRS5_ZOORA</name>
<accession>A0A4Y4CRS5</accession>
<dbReference type="Gene3D" id="3.30.300.20">
    <property type="match status" value="1"/>
</dbReference>
<sequence>MSGTARVSAVLDDTPYRVMISDDLGHLWEADEPADLGGANVGPAPDRLLLGSLAACTAITLKMVAARKAWPLAGLRVELALNPEGKPAAGSDITLQLVLEGDLDEVQRAELLRIATRCPMHRLLTGEVRIHTRLG</sequence>
<keyword evidence="2" id="KW-1185">Reference proteome</keyword>